<dbReference type="GeneID" id="25915743"/>
<dbReference type="EMBL" id="KQ247405">
    <property type="protein sequence ID" value="KNC72208.1"/>
    <property type="molecule type" value="Genomic_DNA"/>
</dbReference>
<reference evidence="1 2" key="1">
    <citation type="submission" date="2011-02" db="EMBL/GenBank/DDBJ databases">
        <title>The Genome Sequence of Sphaeroforma arctica JP610.</title>
        <authorList>
            <consortium name="The Broad Institute Genome Sequencing Platform"/>
            <person name="Russ C."/>
            <person name="Cuomo C."/>
            <person name="Young S.K."/>
            <person name="Zeng Q."/>
            <person name="Gargeya S."/>
            <person name="Alvarado L."/>
            <person name="Berlin A."/>
            <person name="Chapman S.B."/>
            <person name="Chen Z."/>
            <person name="Freedman E."/>
            <person name="Gellesch M."/>
            <person name="Goldberg J."/>
            <person name="Griggs A."/>
            <person name="Gujja S."/>
            <person name="Heilman E."/>
            <person name="Heiman D."/>
            <person name="Howarth C."/>
            <person name="Mehta T."/>
            <person name="Neiman D."/>
            <person name="Pearson M."/>
            <person name="Roberts A."/>
            <person name="Saif S."/>
            <person name="Shea T."/>
            <person name="Shenoy N."/>
            <person name="Sisk P."/>
            <person name="Stolte C."/>
            <person name="Sykes S."/>
            <person name="White J."/>
            <person name="Yandava C."/>
            <person name="Burger G."/>
            <person name="Gray M.W."/>
            <person name="Holland P.W.H."/>
            <person name="King N."/>
            <person name="Lang F.B.F."/>
            <person name="Roger A.J."/>
            <person name="Ruiz-Trillo I."/>
            <person name="Haas B."/>
            <person name="Nusbaum C."/>
            <person name="Birren B."/>
        </authorList>
    </citation>
    <scope>NUCLEOTIDE SEQUENCE [LARGE SCALE GENOMIC DNA]</scope>
    <source>
        <strain evidence="1 2">JP610</strain>
    </source>
</reference>
<protein>
    <submittedName>
        <fullName evidence="1">Uncharacterized protein</fullName>
    </submittedName>
</protein>
<gene>
    <name evidence="1" type="ORF">SARC_15239</name>
</gene>
<feature type="non-terminal residue" evidence="1">
    <location>
        <position position="1"/>
    </location>
</feature>
<keyword evidence="2" id="KW-1185">Reference proteome</keyword>
<evidence type="ECO:0000313" key="2">
    <source>
        <dbReference type="Proteomes" id="UP000054560"/>
    </source>
</evidence>
<accession>A0A0L0F7V8</accession>
<name>A0A0L0F7V8_9EUKA</name>
<dbReference type="AlphaFoldDB" id="A0A0L0F7V8"/>
<evidence type="ECO:0000313" key="1">
    <source>
        <dbReference type="EMBL" id="KNC72208.1"/>
    </source>
</evidence>
<dbReference type="Proteomes" id="UP000054560">
    <property type="component" value="Unassembled WGS sequence"/>
</dbReference>
<dbReference type="RefSeq" id="XP_014146110.1">
    <property type="nucleotide sequence ID" value="XM_014290635.1"/>
</dbReference>
<organism evidence="1 2">
    <name type="scientific">Sphaeroforma arctica JP610</name>
    <dbReference type="NCBI Taxonomy" id="667725"/>
    <lineage>
        <taxon>Eukaryota</taxon>
        <taxon>Ichthyosporea</taxon>
        <taxon>Ichthyophonida</taxon>
        <taxon>Sphaeroforma</taxon>
    </lineage>
</organism>
<proteinExistence type="predicted"/>
<sequence length="145" mass="16090">PLQVPELVLTKEQFTVHFTIANTTSKTRDVSLILHQPRRSDATSKDKTLLTDARGTVLVEDELADAQAIMLQDESRASLVCLDETVYLGRIDANTTKLAAVNFFAFRSGSYELALAHLYDHPSKSFLSAKCPSTYVYVSDIDKAH</sequence>